<dbReference type="Proteomes" id="UP000321577">
    <property type="component" value="Unassembled WGS sequence"/>
</dbReference>
<evidence type="ECO:0000256" key="1">
    <source>
        <dbReference type="ARBA" id="ARBA00023098"/>
    </source>
</evidence>
<gene>
    <name evidence="4" type="ORF">BGE01nite_03990</name>
</gene>
<dbReference type="InterPro" id="IPR002641">
    <property type="entry name" value="PNPLA_dom"/>
</dbReference>
<keyword evidence="2" id="KW-1133">Transmembrane helix</keyword>
<accession>A0A512M342</accession>
<keyword evidence="1" id="KW-0443">Lipid metabolism</keyword>
<organism evidence="4 5">
    <name type="scientific">Brevifollis gellanilyticus</name>
    <dbReference type="NCBI Taxonomy" id="748831"/>
    <lineage>
        <taxon>Bacteria</taxon>
        <taxon>Pseudomonadati</taxon>
        <taxon>Verrucomicrobiota</taxon>
        <taxon>Verrucomicrobiia</taxon>
        <taxon>Verrucomicrobiales</taxon>
        <taxon>Verrucomicrobiaceae</taxon>
    </lineage>
</organism>
<evidence type="ECO:0000313" key="4">
    <source>
        <dbReference type="EMBL" id="GEP41108.1"/>
    </source>
</evidence>
<name>A0A512M342_9BACT</name>
<dbReference type="GO" id="GO:0006629">
    <property type="term" value="P:lipid metabolic process"/>
    <property type="evidence" value="ECO:0007669"/>
    <property type="project" value="UniProtKB-KW"/>
</dbReference>
<keyword evidence="5" id="KW-1185">Reference proteome</keyword>
<feature type="transmembrane region" description="Helical" evidence="2">
    <location>
        <begin position="123"/>
        <end position="144"/>
    </location>
</feature>
<proteinExistence type="predicted"/>
<comment type="caution">
    <text evidence="4">The sequence shown here is derived from an EMBL/GenBank/DDBJ whole genome shotgun (WGS) entry which is preliminary data.</text>
</comment>
<dbReference type="SUPFAM" id="SSF52151">
    <property type="entry name" value="FabD/lysophospholipase-like"/>
    <property type="match status" value="1"/>
</dbReference>
<reference evidence="4 5" key="1">
    <citation type="submission" date="2019-07" db="EMBL/GenBank/DDBJ databases">
        <title>Whole genome shotgun sequence of Brevifollis gellanilyticus NBRC 108608.</title>
        <authorList>
            <person name="Hosoyama A."/>
            <person name="Uohara A."/>
            <person name="Ohji S."/>
            <person name="Ichikawa N."/>
        </authorList>
    </citation>
    <scope>NUCLEOTIDE SEQUENCE [LARGE SCALE GENOMIC DNA]</scope>
    <source>
        <strain evidence="4 5">NBRC 108608</strain>
    </source>
</reference>
<dbReference type="InterPro" id="IPR016035">
    <property type="entry name" value="Acyl_Trfase/lysoPLipase"/>
</dbReference>
<dbReference type="Gene3D" id="3.40.1090.10">
    <property type="entry name" value="Cytosolic phospholipase A2 catalytic domain"/>
    <property type="match status" value="1"/>
</dbReference>
<feature type="transmembrane region" description="Helical" evidence="2">
    <location>
        <begin position="98"/>
        <end position="117"/>
    </location>
</feature>
<protein>
    <recommendedName>
        <fullName evidence="3">PNPLA domain-containing protein</fullName>
    </recommendedName>
</protein>
<sequence length="808" mass="87431">MGFIGYHLLNVLHYLYLTRVACIGLLAMLLLPLLACGPLRTSVLGAYDARTLPGALIIGFSLVITVGCLIHQRKLVDMHGDIRFDAPVDTLKPGMVRAWNWIASIAVLLNMVVVLRASNRELWPMLLKGLIAGACCGIIMRAGLGRIERKLVDLRHGWPADILSFLVSNGLCKSPGLIELRDKDKPFSFTNVTLADGHLSVLAYGSLLVIIFLVVDEGVIHPLASLLLLICVLSLLLSSVAFILDRHRVPLMAGIVAYCTFTNLWRESDHYYPVLPRAPSAPALPTPAGIVEKSIEEHRPLVIVSTAGGGIQSAAWTTRVLEQLEVQMAAAGSPGFHDSVRLISGVSGGSVGALHYAYAVGMNPSAPDLDNAAKAASASSLTEAVVGMVKKDLLRATFPSAFTSEEMLFNDRGRMLEYAWAENAELLYGFGGLEHATLERWAADALKLVRPALIFNSTIVETGERMAISTSPRSPLGYLQPPRAGNFEFTERYIADIPMLTAARLSATFPLISPAARPAISDGKGNGLILPGTENAGVFPVGGSLHHAVDGGYFENSGMVGALEWLDEALTTLSKAGRELPDEVMVIELAAFPAPPADPMRLTPVDLGRTSQGALYDVLSPGLTMMHVRNSSQSAYAGQLLAQFSLRWQLELESKYQRPPGRPFIRHVRLLPKTPMPPTENDQRGILQRFADWFFIPADMMKAPLSWHLRPSEIAQIDSSAREAVSTMLQTKEILPQTAIMAQQQLVPPQTTDLPAPVAAPPPTMQPIVNPGSASAEYLVKPQQLNRDLLKTFISPKSGKTEPAPGNP</sequence>
<dbReference type="EMBL" id="BKAG01000002">
    <property type="protein sequence ID" value="GEP41108.1"/>
    <property type="molecule type" value="Genomic_DNA"/>
</dbReference>
<feature type="transmembrane region" description="Helical" evidence="2">
    <location>
        <begin position="220"/>
        <end position="244"/>
    </location>
</feature>
<evidence type="ECO:0000259" key="3">
    <source>
        <dbReference type="Pfam" id="PF01734"/>
    </source>
</evidence>
<evidence type="ECO:0000256" key="2">
    <source>
        <dbReference type="SAM" id="Phobius"/>
    </source>
</evidence>
<feature type="transmembrane region" description="Helical" evidence="2">
    <location>
        <begin position="193"/>
        <end position="214"/>
    </location>
</feature>
<dbReference type="AlphaFoldDB" id="A0A512M342"/>
<feature type="domain" description="PNPLA" evidence="3">
    <location>
        <begin position="307"/>
        <end position="557"/>
    </location>
</feature>
<dbReference type="Pfam" id="PF01734">
    <property type="entry name" value="Patatin"/>
    <property type="match status" value="1"/>
</dbReference>
<feature type="transmembrane region" description="Helical" evidence="2">
    <location>
        <begin position="12"/>
        <end position="31"/>
    </location>
</feature>
<evidence type="ECO:0000313" key="5">
    <source>
        <dbReference type="Proteomes" id="UP000321577"/>
    </source>
</evidence>
<feature type="transmembrane region" description="Helical" evidence="2">
    <location>
        <begin position="51"/>
        <end position="70"/>
    </location>
</feature>
<keyword evidence="2" id="KW-0472">Membrane</keyword>
<keyword evidence="2" id="KW-0812">Transmembrane</keyword>